<keyword evidence="1" id="KW-0539">Nucleus</keyword>
<organism evidence="4 5">
    <name type="scientific">Triangularia setosa</name>
    <dbReference type="NCBI Taxonomy" id="2587417"/>
    <lineage>
        <taxon>Eukaryota</taxon>
        <taxon>Fungi</taxon>
        <taxon>Dikarya</taxon>
        <taxon>Ascomycota</taxon>
        <taxon>Pezizomycotina</taxon>
        <taxon>Sordariomycetes</taxon>
        <taxon>Sordariomycetidae</taxon>
        <taxon>Sordariales</taxon>
        <taxon>Podosporaceae</taxon>
        <taxon>Triangularia</taxon>
    </lineage>
</organism>
<protein>
    <recommendedName>
        <fullName evidence="3">Zn(2)-C6 fungal-type domain-containing protein</fullName>
    </recommendedName>
</protein>
<dbReference type="CDD" id="cd00067">
    <property type="entry name" value="GAL4"/>
    <property type="match status" value="1"/>
</dbReference>
<evidence type="ECO:0000256" key="2">
    <source>
        <dbReference type="SAM" id="MobiDB-lite"/>
    </source>
</evidence>
<feature type="domain" description="Zn(2)-C6 fungal-type" evidence="3">
    <location>
        <begin position="66"/>
        <end position="93"/>
    </location>
</feature>
<evidence type="ECO:0000256" key="1">
    <source>
        <dbReference type="ARBA" id="ARBA00023242"/>
    </source>
</evidence>
<dbReference type="SMART" id="SM00066">
    <property type="entry name" value="GAL4"/>
    <property type="match status" value="1"/>
</dbReference>
<sequence length="381" mass="42036">MAVPMAWPANSSALISERAIQGTQPVSPLWDQDFAEIRTSVHPRSVSPNRHLTMSASEAPHGIRIACTPCHRKKITCNKKLPCERCTRLKLACDERFSDRYKSRPPTQQSEPSASEEAESSAQTRQAQVAQSVERGQTGSVGSSRSEDTPQTQVSPSFSLHPASQLHRRVVGLQDLLNSTPAPDSPAPDTPSDLSRDIPRTPPLVNLAPGSVDEVRTLVEPQHEAWHLRAPPRPIFYRASYPYASFKRYLDATAPEVFEFAHDGSGLVSDSAIQAGVQFRLSSTQYAGVPKLWLYRSNLLESIAQHLRSSGEQRYGEEGCSNITYGSSSTMIISCFTLFSGKGHGRHGLVLPTDLGGVTIQWLRPINLLTFRAWRENNNLL</sequence>
<evidence type="ECO:0000313" key="5">
    <source>
        <dbReference type="Proteomes" id="UP001302321"/>
    </source>
</evidence>
<dbReference type="AlphaFoldDB" id="A0AAN6VVX3"/>
<reference evidence="4" key="2">
    <citation type="submission" date="2023-05" db="EMBL/GenBank/DDBJ databases">
        <authorList>
            <consortium name="Lawrence Berkeley National Laboratory"/>
            <person name="Steindorff A."/>
            <person name="Hensen N."/>
            <person name="Bonometti L."/>
            <person name="Westerberg I."/>
            <person name="Brannstrom I.O."/>
            <person name="Guillou S."/>
            <person name="Cros-Aarteil S."/>
            <person name="Calhoun S."/>
            <person name="Haridas S."/>
            <person name="Kuo A."/>
            <person name="Mondo S."/>
            <person name="Pangilinan J."/>
            <person name="Riley R."/>
            <person name="Labutti K."/>
            <person name="Andreopoulos B."/>
            <person name="Lipzen A."/>
            <person name="Chen C."/>
            <person name="Yanf M."/>
            <person name="Daum C."/>
            <person name="Ng V."/>
            <person name="Clum A."/>
            <person name="Ohm R."/>
            <person name="Martin F."/>
            <person name="Silar P."/>
            <person name="Natvig D."/>
            <person name="Lalanne C."/>
            <person name="Gautier V."/>
            <person name="Ament-Velasquez S.L."/>
            <person name="Kruys A."/>
            <person name="Hutchinson M.I."/>
            <person name="Powell A.J."/>
            <person name="Barry K."/>
            <person name="Miller A.N."/>
            <person name="Grigoriev I.V."/>
            <person name="Debuchy R."/>
            <person name="Gladieux P."/>
            <person name="Thoren M.H."/>
            <person name="Johannesson H."/>
        </authorList>
    </citation>
    <scope>NUCLEOTIDE SEQUENCE</scope>
    <source>
        <strain evidence="4">CBS 892.96</strain>
    </source>
</reference>
<keyword evidence="5" id="KW-1185">Reference proteome</keyword>
<dbReference type="InterPro" id="IPR036864">
    <property type="entry name" value="Zn2-C6_fun-type_DNA-bd_sf"/>
</dbReference>
<dbReference type="GO" id="GO:0000981">
    <property type="term" value="F:DNA-binding transcription factor activity, RNA polymerase II-specific"/>
    <property type="evidence" value="ECO:0007669"/>
    <property type="project" value="InterPro"/>
</dbReference>
<dbReference type="Proteomes" id="UP001302321">
    <property type="component" value="Unassembled WGS sequence"/>
</dbReference>
<dbReference type="PROSITE" id="PS00463">
    <property type="entry name" value="ZN2_CY6_FUNGAL_1"/>
    <property type="match status" value="1"/>
</dbReference>
<dbReference type="EMBL" id="MU866822">
    <property type="protein sequence ID" value="KAK4170703.1"/>
    <property type="molecule type" value="Genomic_DNA"/>
</dbReference>
<comment type="caution">
    <text evidence="4">The sequence shown here is derived from an EMBL/GenBank/DDBJ whole genome shotgun (WGS) entry which is preliminary data.</text>
</comment>
<accession>A0AAN6VVX3</accession>
<dbReference type="GO" id="GO:0008270">
    <property type="term" value="F:zinc ion binding"/>
    <property type="evidence" value="ECO:0007669"/>
    <property type="project" value="InterPro"/>
</dbReference>
<evidence type="ECO:0000313" key="4">
    <source>
        <dbReference type="EMBL" id="KAK4170703.1"/>
    </source>
</evidence>
<gene>
    <name evidence="4" type="ORF">QBC36DRAFT_341426</name>
</gene>
<dbReference type="Pfam" id="PF00172">
    <property type="entry name" value="Zn_clus"/>
    <property type="match status" value="1"/>
</dbReference>
<proteinExistence type="predicted"/>
<evidence type="ECO:0000259" key="3">
    <source>
        <dbReference type="PROSITE" id="PS50048"/>
    </source>
</evidence>
<feature type="region of interest" description="Disordered" evidence="2">
    <location>
        <begin position="177"/>
        <end position="209"/>
    </location>
</feature>
<dbReference type="SUPFAM" id="SSF57701">
    <property type="entry name" value="Zn2/Cys6 DNA-binding domain"/>
    <property type="match status" value="1"/>
</dbReference>
<feature type="region of interest" description="Disordered" evidence="2">
    <location>
        <begin position="99"/>
        <end position="164"/>
    </location>
</feature>
<reference evidence="4" key="1">
    <citation type="journal article" date="2023" name="Mol. Phylogenet. Evol.">
        <title>Genome-scale phylogeny and comparative genomics of the fungal order Sordariales.</title>
        <authorList>
            <person name="Hensen N."/>
            <person name="Bonometti L."/>
            <person name="Westerberg I."/>
            <person name="Brannstrom I.O."/>
            <person name="Guillou S."/>
            <person name="Cros-Aarteil S."/>
            <person name="Calhoun S."/>
            <person name="Haridas S."/>
            <person name="Kuo A."/>
            <person name="Mondo S."/>
            <person name="Pangilinan J."/>
            <person name="Riley R."/>
            <person name="LaButti K."/>
            <person name="Andreopoulos B."/>
            <person name="Lipzen A."/>
            <person name="Chen C."/>
            <person name="Yan M."/>
            <person name="Daum C."/>
            <person name="Ng V."/>
            <person name="Clum A."/>
            <person name="Steindorff A."/>
            <person name="Ohm R.A."/>
            <person name="Martin F."/>
            <person name="Silar P."/>
            <person name="Natvig D.O."/>
            <person name="Lalanne C."/>
            <person name="Gautier V."/>
            <person name="Ament-Velasquez S.L."/>
            <person name="Kruys A."/>
            <person name="Hutchinson M.I."/>
            <person name="Powell A.J."/>
            <person name="Barry K."/>
            <person name="Miller A.N."/>
            <person name="Grigoriev I.V."/>
            <person name="Debuchy R."/>
            <person name="Gladieux P."/>
            <person name="Hiltunen Thoren M."/>
            <person name="Johannesson H."/>
        </authorList>
    </citation>
    <scope>NUCLEOTIDE SEQUENCE</scope>
    <source>
        <strain evidence="4">CBS 892.96</strain>
    </source>
</reference>
<dbReference type="Gene3D" id="4.10.240.10">
    <property type="entry name" value="Zn(2)-C6 fungal-type DNA-binding domain"/>
    <property type="match status" value="1"/>
</dbReference>
<feature type="compositionally biased region" description="Polar residues" evidence="2">
    <location>
        <begin position="129"/>
        <end position="158"/>
    </location>
</feature>
<dbReference type="InterPro" id="IPR001138">
    <property type="entry name" value="Zn2Cys6_DnaBD"/>
</dbReference>
<dbReference type="PROSITE" id="PS50048">
    <property type="entry name" value="ZN2_CY6_FUNGAL_2"/>
    <property type="match status" value="1"/>
</dbReference>
<name>A0AAN6VVX3_9PEZI</name>